<evidence type="ECO:0000313" key="1">
    <source>
        <dbReference type="EMBL" id="AXQ60631.1"/>
    </source>
</evidence>
<sequence length="74" mass="8472">MSDDIVHVGELVGWDEPVVEPRTVLPGEPRCEVETSGVRQFGRLRMTLRTRCELPPDHACDHRVTMPDGEAFRW</sequence>
<dbReference type="EMBL" id="MH669000">
    <property type="protein sequence ID" value="AXQ60631.1"/>
    <property type="molecule type" value="Genomic_DNA"/>
</dbReference>
<evidence type="ECO:0000313" key="2">
    <source>
        <dbReference type="Proteomes" id="UP000262272"/>
    </source>
</evidence>
<dbReference type="Proteomes" id="UP000262272">
    <property type="component" value="Segment"/>
</dbReference>
<proteinExistence type="predicted"/>
<name>A0A385DMQ3_9CAUD</name>
<protein>
    <submittedName>
        <fullName evidence="1">Uncharacterized protein</fullName>
    </submittedName>
</protein>
<dbReference type="KEGG" id="vg:63027043"/>
<dbReference type="RefSeq" id="YP_010002492.1">
    <property type="nucleotide sequence ID" value="NC_053245.1"/>
</dbReference>
<accession>A0A385DMQ3</accession>
<reference evidence="1 2" key="1">
    <citation type="submission" date="2018-07" db="EMBL/GenBank/DDBJ databases">
        <authorList>
            <person name="Celious N.A."/>
            <person name="Jones R.M."/>
            <person name="Banks M.D."/>
            <person name="Grant A."/>
            <person name="McCray S.R."/>
            <person name="Melton Z.A."/>
            <person name="Mitchell A.N."/>
            <person name="Smalls C.A."/>
            <person name="Postiglione A.E."/>
            <person name="Patwardhan S."/>
            <person name="Newman R.H."/>
            <person name="Coomans R.J."/>
            <person name="Warner M.H."/>
            <person name="Garlena R.A."/>
            <person name="Russell D.A."/>
            <person name="Pope W.H."/>
            <person name="Jacobs-Sera D."/>
            <person name="Hatfull G.F."/>
        </authorList>
    </citation>
    <scope>NUCLEOTIDE SEQUENCE [LARGE SCALE GENOMIC DNA]</scope>
</reference>
<organism evidence="1 2">
    <name type="scientific">Gordonia phage Ali17</name>
    <dbReference type="NCBI Taxonomy" id="2301561"/>
    <lineage>
        <taxon>Viruses</taxon>
        <taxon>Duplodnaviria</taxon>
        <taxon>Heunggongvirae</taxon>
        <taxon>Uroviricota</taxon>
        <taxon>Caudoviricetes</taxon>
        <taxon>Stackebrandtviridae</taxon>
        <taxon>Schenleyvirinae</taxon>
        <taxon>Leonardvirus</taxon>
        <taxon>Leonardvirus ali17</taxon>
    </lineage>
</organism>
<gene>
    <name evidence="1" type="primary">15</name>
    <name evidence="1" type="ORF">SEA_ALI17_15</name>
</gene>
<keyword evidence="2" id="KW-1185">Reference proteome</keyword>
<dbReference type="GeneID" id="63027043"/>